<dbReference type="SUPFAM" id="SSF49464">
    <property type="entry name" value="Carboxypeptidase regulatory domain-like"/>
    <property type="match status" value="1"/>
</dbReference>
<evidence type="ECO:0000313" key="4">
    <source>
        <dbReference type="Proteomes" id="UP000260823"/>
    </source>
</evidence>
<dbReference type="Pfam" id="PF13620">
    <property type="entry name" value="CarboxypepD_reg"/>
    <property type="match status" value="1"/>
</dbReference>
<keyword evidence="4" id="KW-1185">Reference proteome</keyword>
<reference evidence="3 4" key="1">
    <citation type="submission" date="2018-08" db="EMBL/GenBank/DDBJ databases">
        <title>Mucilaginibacter terrae sp. nov., isolated from manganese diggings.</title>
        <authorList>
            <person name="Huang Y."/>
            <person name="Zhou Z."/>
        </authorList>
    </citation>
    <scope>NUCLEOTIDE SEQUENCE [LARGE SCALE GENOMIC DNA]</scope>
    <source>
        <strain evidence="3 4">ZH6</strain>
    </source>
</reference>
<name>A0A3E2NSS3_9SPHI</name>
<feature type="domain" description="Outer membrane protein beta-barrel" evidence="2">
    <location>
        <begin position="446"/>
        <end position="911"/>
    </location>
</feature>
<dbReference type="Gene3D" id="2.60.40.1120">
    <property type="entry name" value="Carboxypeptidase-like, regulatory domain"/>
    <property type="match status" value="1"/>
</dbReference>
<keyword evidence="3" id="KW-0675">Receptor</keyword>
<evidence type="ECO:0000313" key="3">
    <source>
        <dbReference type="EMBL" id="RFZ84066.1"/>
    </source>
</evidence>
<dbReference type="AlphaFoldDB" id="A0A3E2NSS3"/>
<keyword evidence="1" id="KW-0732">Signal</keyword>
<dbReference type="RefSeq" id="WP_117380956.1">
    <property type="nucleotide sequence ID" value="NZ_QWDE01000001.1"/>
</dbReference>
<dbReference type="Proteomes" id="UP000260823">
    <property type="component" value="Unassembled WGS sequence"/>
</dbReference>
<dbReference type="OrthoDB" id="1086219at2"/>
<comment type="caution">
    <text evidence="3">The sequence shown here is derived from an EMBL/GenBank/DDBJ whole genome shotgun (WGS) entry which is preliminary data.</text>
</comment>
<feature type="signal peptide" evidence="1">
    <location>
        <begin position="1"/>
        <end position="22"/>
    </location>
</feature>
<dbReference type="InterPro" id="IPR041700">
    <property type="entry name" value="OMP_b-brl_3"/>
</dbReference>
<evidence type="ECO:0000259" key="2">
    <source>
        <dbReference type="Pfam" id="PF14905"/>
    </source>
</evidence>
<dbReference type="Pfam" id="PF14905">
    <property type="entry name" value="OMP_b-brl_3"/>
    <property type="match status" value="1"/>
</dbReference>
<proteinExistence type="predicted"/>
<accession>A0A3E2NSS3</accession>
<organism evidence="3 4">
    <name type="scientific">Mucilaginibacter terrenus</name>
    <dbReference type="NCBI Taxonomy" id="2482727"/>
    <lineage>
        <taxon>Bacteria</taxon>
        <taxon>Pseudomonadati</taxon>
        <taxon>Bacteroidota</taxon>
        <taxon>Sphingobacteriia</taxon>
        <taxon>Sphingobacteriales</taxon>
        <taxon>Sphingobacteriaceae</taxon>
        <taxon>Mucilaginibacter</taxon>
    </lineage>
</organism>
<dbReference type="EMBL" id="QWDE01000001">
    <property type="protein sequence ID" value="RFZ84066.1"/>
    <property type="molecule type" value="Genomic_DNA"/>
</dbReference>
<evidence type="ECO:0000256" key="1">
    <source>
        <dbReference type="SAM" id="SignalP"/>
    </source>
</evidence>
<dbReference type="InterPro" id="IPR008969">
    <property type="entry name" value="CarboxyPept-like_regulatory"/>
</dbReference>
<dbReference type="SUPFAM" id="SSF56935">
    <property type="entry name" value="Porins"/>
    <property type="match status" value="1"/>
</dbReference>
<protein>
    <submittedName>
        <fullName evidence="3">TonB-dependent receptor</fullName>
    </submittedName>
</protein>
<sequence length="938" mass="105336">MIRSLILLLFVFFSILPSYSSAQNEVLKVKRQVSGIIVDSLGTPISNVTIVLKSKQDSLTTSSDQDGIYIFPNVVQTTFTLSVTSVEFVAIVKKYIFNVNATKIVVPPITMNKGTLVLKEVKVNGTPTIVYKTDTVEYRANDYSVSRDANVGELLRKMEGIEVSKDGVVTHNGQQITKAKLNGKTFAGGDVAQAIKNLPALIVDKIQIVDDYGEQANRTGIKDGEAQKVINITTRADKSIGNFGHLLSEYGSNNRYNSNVFAQRINANQEIGVITEFKRTIDGIANTTSTTSASNNSSNSENFNNQVTSPGVTLNFSPTLTYRDNLSGRTELVANYSYKLKKNDYSTSRYGYLNYESGISDFKNNNLGNGTVNNHNLSIEINYYIDKFNFLQLSPSLTTYNSIFFNKDESNYINNFTSGFEHQRIYSSNNNKNENLNLNATALFVHTFLNPRKALSIQAGVGRQRNTIYNDVSAFYQYFGDTTENELINDSTSHIRAFRTNDVKTYQGLITFGQPLSKSLMFDYIAQIKASENENTAEADNVLDAETSQVTPYLKSNYNYTYIDDKFTLDMRWLKGRSALTLGISFLNARLFGSGKQDQQLYRTNRNATKLSPIIRYSYTWSKLEKLSLTYNGNYIQPEFQLLQPFTDRMDPNYQVVGNPSLKVGFVHLIRAAYNKYIPNSKINLSLNSTSRIYENRAAVNSTQLLIPLNDNATKTVNITQYTNLSGDVSSSTFYSVTKQLNDRKYSLSLNGSFLFNQTNALSNGSKYNIQDFRSNQRFGPKINPSEKLELYPFLGYEIAKTQSSFANAKQTSINTVRIAIDGKLRINEAWNVTGFISKNYVKGLTNYNKNPFVINVGLDKKVTTKNNIVVMFNAFDILHQNDFLQQTVGPMGTTYTSSSDKSRYFLIGVKFAFQRWGGTPMKDGKPMKRRGDGSFIP</sequence>
<feature type="chain" id="PRO_5017639463" evidence="1">
    <location>
        <begin position="23"/>
        <end position="938"/>
    </location>
</feature>
<gene>
    <name evidence="3" type="ORF">DYU05_00035</name>
</gene>